<keyword evidence="2 7" id="KW-0067">ATP-binding</keyword>
<dbReference type="KEGG" id="nta:107801700"/>
<organism evidence="9">
    <name type="scientific">Nicotiana tabacum</name>
    <name type="common">Common tobacco</name>
    <dbReference type="NCBI Taxonomy" id="4097"/>
    <lineage>
        <taxon>Eukaryota</taxon>
        <taxon>Viridiplantae</taxon>
        <taxon>Streptophyta</taxon>
        <taxon>Embryophyta</taxon>
        <taxon>Tracheophyta</taxon>
        <taxon>Spermatophyta</taxon>
        <taxon>Magnoliopsida</taxon>
        <taxon>eudicotyledons</taxon>
        <taxon>Gunneridae</taxon>
        <taxon>Pentapetalae</taxon>
        <taxon>asterids</taxon>
        <taxon>lamiids</taxon>
        <taxon>Solanales</taxon>
        <taxon>Solanaceae</taxon>
        <taxon>Nicotianoideae</taxon>
        <taxon>Nicotianeae</taxon>
        <taxon>Nicotiana</taxon>
    </lineage>
</organism>
<feature type="binding site" evidence="7">
    <location>
        <position position="396"/>
    </location>
    <ligand>
        <name>(6S)-NADPHX</name>
        <dbReference type="ChEBI" id="CHEBI:64076"/>
    </ligand>
</feature>
<evidence type="ECO:0000256" key="2">
    <source>
        <dbReference type="ARBA" id="ARBA00022840"/>
    </source>
</evidence>
<name>A0A1S4AVC2_TOBAC</name>
<keyword evidence="1 7" id="KW-0547">Nucleotide-binding</keyword>
<dbReference type="STRING" id="4097.A0A1S4AVC2"/>
<sequence length="590" mass="65768">MEIFSRMLKKPEHLGWIRGLQVRRRGGVNCGFSHISYADDTLIICEADIKQFLYLLGILLIFEAVIGLRVNLAKSSLLSINADHCIEDLAEVLGCKVEKLPSTYLGLPLGAKKNEKRIWQCVLDRCTSKLTPWRKQYFSLGGSLTLVSSVLDGIPTHLMSMFQFPVYVEKKLNAIRSNFLWEGSADKRKLHLVKWQKVMIDKKGGGMGVRNFRLHNKSFFFKWLWKYNDRNEKTWKNLINAKYVRKDTWSPPLAQNVSRAVIALSQKQSEYFEADWPWKMLWKTKAPVKAACFGWFLNSISQSGKIAVVGGCREYTGAPYFSAISALKIGADLSHVFCTKDAAPVIKSYSPELIVHPILEESYSIRDEEKSSIAAKVIAEVEKWMERFDCLVVGPGLGRDPFLLDCVSNIMKHARECNVPMVIDGDGLFLVTNSLDLVSGYPLAVLTPNVNEYKRLVQKVLNSEVNDQNGTDQLLSLAKGIGGVTVLRKGKSDFISDGKTACAVSIYGSPRRCGGQGDILSGSVAVFLSWARQCAAKGERSMNPTILGCVAGSALLRRAASLAFESKKRSTLTVDIIEYLGRSIQEICPV</sequence>
<comment type="catalytic activity">
    <reaction evidence="6 7">
        <text>(6S)-NADPHX + ATP = ADP + phosphate + NADPH + H(+)</text>
        <dbReference type="Rhea" id="RHEA:32231"/>
        <dbReference type="ChEBI" id="CHEBI:15378"/>
        <dbReference type="ChEBI" id="CHEBI:30616"/>
        <dbReference type="ChEBI" id="CHEBI:43474"/>
        <dbReference type="ChEBI" id="CHEBI:57783"/>
        <dbReference type="ChEBI" id="CHEBI:64076"/>
        <dbReference type="ChEBI" id="CHEBI:456216"/>
        <dbReference type="EC" id="4.2.1.93"/>
    </reaction>
</comment>
<evidence type="ECO:0000256" key="4">
    <source>
        <dbReference type="ARBA" id="ARBA00023027"/>
    </source>
</evidence>
<comment type="catalytic activity">
    <reaction evidence="7">
        <text>(6S)-NADHX + ATP = ADP + phosphate + NADH + H(+)</text>
        <dbReference type="Rhea" id="RHEA:19017"/>
        <dbReference type="ChEBI" id="CHEBI:15378"/>
        <dbReference type="ChEBI" id="CHEBI:30616"/>
        <dbReference type="ChEBI" id="CHEBI:43474"/>
        <dbReference type="ChEBI" id="CHEBI:57945"/>
        <dbReference type="ChEBI" id="CHEBI:64074"/>
        <dbReference type="ChEBI" id="CHEBI:456216"/>
        <dbReference type="EC" id="4.2.1.93"/>
    </reaction>
</comment>
<keyword evidence="5 7" id="KW-0456">Lyase</keyword>
<evidence type="ECO:0000256" key="1">
    <source>
        <dbReference type="ARBA" id="ARBA00022741"/>
    </source>
</evidence>
<dbReference type="OrthoDB" id="8110916at2759"/>
<comment type="cofactor">
    <cofactor evidence="7">
        <name>Mg(2+)</name>
        <dbReference type="ChEBI" id="CHEBI:18420"/>
    </cofactor>
</comment>
<dbReference type="GO" id="GO:0046496">
    <property type="term" value="P:nicotinamide nucleotide metabolic process"/>
    <property type="evidence" value="ECO:0007669"/>
    <property type="project" value="UniProtKB-UniRule"/>
</dbReference>
<protein>
    <recommendedName>
        <fullName evidence="7">ATP-dependent (S)-NAD(P)H-hydrate dehydratase</fullName>
        <ecNumber evidence="7">4.2.1.93</ecNumber>
    </recommendedName>
    <alternativeName>
        <fullName evidence="7">ATP-dependent NAD(P)HX dehydratase</fullName>
    </alternativeName>
</protein>
<feature type="binding site" evidence="7">
    <location>
        <begin position="508"/>
        <end position="517"/>
    </location>
    <ligand>
        <name>ATP</name>
        <dbReference type="ChEBI" id="CHEBI:30616"/>
    </ligand>
</feature>
<feature type="binding site" evidence="7">
    <location>
        <begin position="449"/>
        <end position="455"/>
    </location>
    <ligand>
        <name>(6S)-NADPHX</name>
        <dbReference type="ChEBI" id="CHEBI:64076"/>
    </ligand>
</feature>
<dbReference type="SUPFAM" id="SSF53613">
    <property type="entry name" value="Ribokinase-like"/>
    <property type="match status" value="1"/>
</dbReference>
<evidence type="ECO:0000313" key="9">
    <source>
        <dbReference type="RefSeq" id="XP_016480551.1"/>
    </source>
</evidence>
<evidence type="ECO:0000256" key="5">
    <source>
        <dbReference type="ARBA" id="ARBA00023239"/>
    </source>
</evidence>
<reference evidence="9" key="1">
    <citation type="submission" date="2025-08" db="UniProtKB">
        <authorList>
            <consortium name="RefSeq"/>
        </authorList>
    </citation>
    <scope>IDENTIFICATION</scope>
</reference>
<comment type="similarity">
    <text evidence="7">Belongs to the NnrD/CARKD family.</text>
</comment>
<comment type="function">
    <text evidence="7">Catalyzes the dehydration of the S-form of NAD(P)HX at the expense of ATP, which is converted to ADP. Together with NAD(P)HX epimerase, which catalyzes the epimerization of the S- and R-forms, the enzyme allows the repair of both epimers of NAD(P)HX, a damaged form of NAD(P)H that is a result of enzymatic or heat-dependent hydration.</text>
</comment>
<dbReference type="HAMAP" id="MF_01965">
    <property type="entry name" value="NADHX_dehydratase"/>
    <property type="match status" value="1"/>
</dbReference>
<dbReference type="FunFam" id="3.40.1190.20:FF:000028">
    <property type="entry name" value="ATP-dependent (S)-NAD(P)H-hydrate dehydratase"/>
    <property type="match status" value="1"/>
</dbReference>
<evidence type="ECO:0000259" key="8">
    <source>
        <dbReference type="PROSITE" id="PS51383"/>
    </source>
</evidence>
<feature type="binding site" evidence="7">
    <location>
        <position position="518"/>
    </location>
    <ligand>
        <name>(6S)-NADPHX</name>
        <dbReference type="ChEBI" id="CHEBI:64076"/>
    </ligand>
</feature>
<dbReference type="EC" id="4.2.1.93" evidence="7"/>
<dbReference type="PANTHER" id="PTHR12592">
    <property type="entry name" value="ATP-DEPENDENT (S)-NAD(P)H-HYDRATE DEHYDRATASE FAMILY MEMBER"/>
    <property type="match status" value="1"/>
</dbReference>
<dbReference type="Gene3D" id="3.40.1190.20">
    <property type="match status" value="1"/>
</dbReference>
<dbReference type="InterPro" id="IPR000631">
    <property type="entry name" value="CARKD"/>
</dbReference>
<evidence type="ECO:0000256" key="6">
    <source>
        <dbReference type="ARBA" id="ARBA00047472"/>
    </source>
</evidence>
<dbReference type="SMR" id="A0A1S4AVC2"/>
<keyword evidence="4 7" id="KW-0520">NAD</keyword>
<evidence type="ECO:0000256" key="7">
    <source>
        <dbReference type="HAMAP-Rule" id="MF_03157"/>
    </source>
</evidence>
<dbReference type="GO" id="GO:0005524">
    <property type="term" value="F:ATP binding"/>
    <property type="evidence" value="ECO:0007669"/>
    <property type="project" value="UniProtKB-KW"/>
</dbReference>
<dbReference type="Pfam" id="PF01256">
    <property type="entry name" value="Carb_kinase"/>
    <property type="match status" value="1"/>
</dbReference>
<dbReference type="GO" id="GO:0047453">
    <property type="term" value="F:ATP-dependent NAD(P)H-hydrate dehydratase activity"/>
    <property type="evidence" value="ECO:0000318"/>
    <property type="project" value="GO_Central"/>
</dbReference>
<dbReference type="PaxDb" id="4097-A0A1S4AVC2"/>
<dbReference type="PROSITE" id="PS51383">
    <property type="entry name" value="YJEF_C_3"/>
    <property type="match status" value="1"/>
</dbReference>
<keyword evidence="3" id="KW-0521">NADP</keyword>
<dbReference type="RefSeq" id="XP_016480551.1">
    <property type="nucleotide sequence ID" value="XM_016625065.1"/>
</dbReference>
<dbReference type="GO" id="GO:0110051">
    <property type="term" value="P:metabolite repair"/>
    <property type="evidence" value="ECO:0000318"/>
    <property type="project" value="GO_Central"/>
</dbReference>
<feature type="domain" description="YjeF C-terminal" evidence="8">
    <location>
        <begin position="302"/>
        <end position="587"/>
    </location>
</feature>
<dbReference type="PANTHER" id="PTHR12592:SF0">
    <property type="entry name" value="ATP-DEPENDENT (S)-NAD(P)H-HYDRATE DEHYDRATASE"/>
    <property type="match status" value="1"/>
</dbReference>
<proteinExistence type="inferred from homology"/>
<dbReference type="InterPro" id="IPR029056">
    <property type="entry name" value="Ribokinase-like"/>
</dbReference>
<dbReference type="AlphaFoldDB" id="A0A1S4AVC2"/>
<keyword evidence="7" id="KW-0597">Phosphoprotein</keyword>
<dbReference type="CDD" id="cd01171">
    <property type="entry name" value="YXKO-related"/>
    <property type="match status" value="1"/>
</dbReference>
<feature type="binding site" evidence="7">
    <location>
        <begin position="489"/>
        <end position="493"/>
    </location>
    <ligand>
        <name>ATP</name>
        <dbReference type="ChEBI" id="CHEBI:30616"/>
    </ligand>
</feature>
<gene>
    <name evidence="9" type="primary">LOC107801700</name>
</gene>
<evidence type="ECO:0000256" key="3">
    <source>
        <dbReference type="ARBA" id="ARBA00022857"/>
    </source>
</evidence>
<accession>A0A1S4AVC2</accession>
<dbReference type="NCBIfam" id="TIGR00196">
    <property type="entry name" value="yjeF_cterm"/>
    <property type="match status" value="1"/>
</dbReference>